<dbReference type="EMBL" id="JAWDEY010000013">
    <property type="protein sequence ID" value="KAK6589196.1"/>
    <property type="molecule type" value="Genomic_DNA"/>
</dbReference>
<keyword evidence="3" id="KW-1185">Reference proteome</keyword>
<comment type="caution">
    <text evidence="2">The sequence shown here is derived from an EMBL/GenBank/DDBJ whole genome shotgun (WGS) entry which is preliminary data.</text>
</comment>
<name>A0AAV9XWW5_9CRYT</name>
<evidence type="ECO:0000313" key="2">
    <source>
        <dbReference type="EMBL" id="KAK6589196.1"/>
    </source>
</evidence>
<organism evidence="2 3">
    <name type="scientific">Cryptosporidium xiaoi</name>
    <dbReference type="NCBI Taxonomy" id="659607"/>
    <lineage>
        <taxon>Eukaryota</taxon>
        <taxon>Sar</taxon>
        <taxon>Alveolata</taxon>
        <taxon>Apicomplexa</taxon>
        <taxon>Conoidasida</taxon>
        <taxon>Coccidia</taxon>
        <taxon>Eucoccidiorida</taxon>
        <taxon>Eimeriorina</taxon>
        <taxon>Cryptosporidiidae</taxon>
        <taxon>Cryptosporidium</taxon>
    </lineage>
</organism>
<dbReference type="PANTHER" id="PTHR15688">
    <property type="entry name" value="KINETOCHORE-ASSOCIATED PROTEIN 1"/>
    <property type="match status" value="1"/>
</dbReference>
<dbReference type="GO" id="GO:0031267">
    <property type="term" value="F:small GTPase binding"/>
    <property type="evidence" value="ECO:0007669"/>
    <property type="project" value="TreeGrafter"/>
</dbReference>
<sequence>MFIFKSVELDYHSKLTESEINNGIRKVEFIGEKICIIEETSLSVFELSNIDNPKQIFRWRTKINDEYILAGIWVGRDLFLVASNISLYLFEFNEKPSIIEFVIPFFSGKNITNVDIIRINENFNYNNSLLFALCFCSGLSLVLINKNYSNINFGKLVENIRAGKLICIEQNLYFTDGNLLNKYSLDIVNLECKLMDSLNIFEIFNGSIVNNCELFTALKFDIISLGCGEDTRLIITLSINEKKNSKFELTISKTSLLPINISEISLNDNLVDLSIMSINSFKTYFATYKDKLSLRNILESENNVNLIEFSDFVLNFKPFVSNIKNSNIVYICCGKHEKKGKWYLNIVEYDKNFALAKECNDPKYNSLDTVSKKDKSKLKTQLDMLLTSRNKDLVPLNYILNFLNYFILISDENDHSYIVEYITNIYFSDYNEAMEFYFNLFQNFEKSNQNLNIVSILNNLIHKLVTFNYIYSKNERNTELAINICNSEPLRFPEECSISNWNRMWKKFVKCDIWKLGICFLLLDSVSEFFILFNRHSFQYGNSDEKIRNDLVLESLENIPIIIPDEFEKKLPYWLVNQVFPLVLDRDRLLNWLANRAIALEHITDGDINRCIFLLSSVFQSDIHFPVDSLSLPRQIVTNGILWAGSGDKRYYIKKYSSNKINNIYLSFLECLDIRENYNLNVGFNPLLHGKISSKEIAFTLLIRVKKLELLREEIEKNVIPFCRQRGIDSDLILLEYILDMSSIIQSRTYDNEENDDKFEIKVNFLSSIITLIDSISKDEYKSDALLQYFSVFNKYGSLIKSDKTETELLLLKNNFEYLLNCAKNLKLDERKALELKNRISLIDAQNLLSRYNLDHMASVVLFEKNAPRRLLVHIISQVSIGIESFKDALSLLSYLERETGAFIMSITEACCLRLRFITFGKSLIQKINGSSGNYDIMPLTKNLEREILDLLSILDFEKRYGVTQQFTCFIWQFLDSFSLGYSSGIFKVKCRLAVFSAIVVLREFLKFIQKNDIKLRQVTFWASNESFNTLLRLQTLQVEFEIFLRPSDIMINKINHDQESPIEVNYTTLNVVPASIFDDTNSYSSKISTNHGHSNLKDWEWDSNYYHIYNESCYSRICEIFDQYSKQFIEYNEIREKKRGKLTRLLRLGGLIGVDESYVRRSLIRHSIAAGNKLSIFKRLTQELVKSPSPKNAMIIIDEVQNIILYLNSVTSGEFQPNPDYTEYQIPEIDPFELSFIITELLQILASCIPFCPTSVISFVLSLSGDIFWVYDFLIQASDIIDSVEYTEYSFLITQEAEHVFTKLLINSFQRNNEKCVHINLRESYYKEVCTLYPSDNAIIMALKFLANKITLRKELSRHISLKRAYASSLLSVNFCVDPGWWPINYESDMNKSVYNIFESFKKYINTFLQQLYQLECLSLSTSLYLRHPMIITDLSLLLNINVDFFRKVLKGKDPMDGQLCMALSSSLEKRDSWNVFVQSLTPSNILDNYYRAQRMARIGWDLGILYNHYSMRKEMEDLYTQSKWCNFFRQVHIDFDQSLFFQKQDPKNNIHSEYKKNILQKIIFKNEFDLVSCLQYARDYNINDEYVIKLWTEKMILYFNGFRFERKMLNILNIVTPELGKEIFNNSFNYISSYNYERLFFILNWYYEKSRELSIKSVSDVKYLEKIHSTCSSNTLVGEKILLHEASIKSKLEIVKILMTYKRLCGPDHEEKEFIDKEVEELRERNQENWDEEITINLFSRQKYRIPFHYLFKFPLKVLKYEINDETIYKIKLLSQHLGINKVVIDIQFVWNIVSCRKYRYYKDNNDFAEIEKYSKEFDHYYSNLIEDDKILLRYIESIGSFDLEAGIAIILLIIDELPLSITKIKLIEWYETKEDKYPSIALEKGYPLTKTEGINYSRQNEVISNTGDFLRSRKSLISTMLILEKHKLNTIFSNLLEITNDISHFIFTLYYYLIPLISEGFHRKNHNIIQKSILQTFCSNSEEISPTCLDKCSIKIENAILNSRLVSRFNIFIDEILNSYSIETKKIRTSMIKNMLNKPFETPYEVVKNKFSNKVKVIFDEIGSLLIPGLDHWYVMEKSSFPNFYNKFFIDRIAFICEGINPSDSILLLLSISFKNTTNYSFSTKCNALKTLFQIASTKSIQKKYPKYNDLKVIWLHNYYMIFFHELHIPQDFSKFYLSEKVGLARSLWREYENRKLNDSVYMKAKNEFCSEESRLFVALKENESKNKIRCIQNQAEAEPLQFRSSRKLLSSNINKNKQLNNMLYLIAEMCIDFGINDSRLFSNTVLNLYGQLFDENDVKSLRNILFASYKSGFIFFLPLKKILIDTWSFLLTNPIKTIQIFVDDFLNNFWRTDFYEDKISEISILDLKLLFKIPIHHHFVTFFSYICNECPITPFINIDEYIDAFTNLCNSIFDLMTSTNPKNNSNKINNGALSLIDFTVTFFTTFSDELVLYEQNMFNKEILNEFKCEDIMKILETLLYRLTSLIIRLIDLHIDIYSPEKNKIVDRIAKNLKSHELYPYLVYTSSSNFLISSLSLEFINISTPNNFFEIGDRLIGFIDESKKKHIENLFLMSCISARRIYEYIEYKNVGYEIKDYILIINKCIRHYGIESVIPYIIKLLSGETNSEGEILERLRLLESQSNDKYGKLEAYNYVKSVIIKLNKNYKSINFVQELIKHLKIQNQNTSIK</sequence>
<dbReference type="InterPro" id="IPR055405">
    <property type="entry name" value="ARM_KNTC1_3rd"/>
</dbReference>
<dbReference type="GO" id="GO:1903394">
    <property type="term" value="P:protein localization to kinetochore involved in kinetochore assembly"/>
    <property type="evidence" value="ECO:0007669"/>
    <property type="project" value="TreeGrafter"/>
</dbReference>
<dbReference type="GO" id="GO:0007094">
    <property type="term" value="P:mitotic spindle assembly checkpoint signaling"/>
    <property type="evidence" value="ECO:0007669"/>
    <property type="project" value="TreeGrafter"/>
</dbReference>
<dbReference type="GO" id="GO:0000070">
    <property type="term" value="P:mitotic sister chromatid segregation"/>
    <property type="evidence" value="ECO:0007669"/>
    <property type="project" value="TreeGrafter"/>
</dbReference>
<dbReference type="GO" id="GO:1990423">
    <property type="term" value="C:RZZ complex"/>
    <property type="evidence" value="ECO:0007669"/>
    <property type="project" value="TreeGrafter"/>
</dbReference>
<dbReference type="Proteomes" id="UP001311799">
    <property type="component" value="Unassembled WGS sequence"/>
</dbReference>
<reference evidence="2 3" key="1">
    <citation type="submission" date="2023-10" db="EMBL/GenBank/DDBJ databases">
        <title>Comparative genomics analysis reveals potential genetic determinants of host preference in Cryptosporidium xiaoi.</title>
        <authorList>
            <person name="Xiao L."/>
            <person name="Li J."/>
        </authorList>
    </citation>
    <scope>NUCLEOTIDE SEQUENCE [LARGE SCALE GENOMIC DNA]</scope>
    <source>
        <strain evidence="2 3">52996</strain>
    </source>
</reference>
<proteinExistence type="predicted"/>
<dbReference type="GO" id="GO:0005737">
    <property type="term" value="C:cytoplasm"/>
    <property type="evidence" value="ECO:0007669"/>
    <property type="project" value="TreeGrafter"/>
</dbReference>
<dbReference type="GO" id="GO:0005828">
    <property type="term" value="C:kinetochore microtubule"/>
    <property type="evidence" value="ECO:0007669"/>
    <property type="project" value="TreeGrafter"/>
</dbReference>
<protein>
    <recommendedName>
        <fullName evidence="1">KNTC1 third ARM-repeats domain-containing protein</fullName>
    </recommendedName>
</protein>
<gene>
    <name evidence="2" type="ORF">RS030_213382</name>
</gene>
<dbReference type="PANTHER" id="PTHR15688:SF1">
    <property type="entry name" value="KINETOCHORE-ASSOCIATED PROTEIN 1"/>
    <property type="match status" value="1"/>
</dbReference>
<dbReference type="InterPro" id="IPR052802">
    <property type="entry name" value="KNTC1"/>
</dbReference>
<feature type="domain" description="KNTC1 third ARM-repeats" evidence="1">
    <location>
        <begin position="1447"/>
        <end position="1646"/>
    </location>
</feature>
<evidence type="ECO:0000313" key="3">
    <source>
        <dbReference type="Proteomes" id="UP001311799"/>
    </source>
</evidence>
<accession>A0AAV9XWW5</accession>
<evidence type="ECO:0000259" key="1">
    <source>
        <dbReference type="Pfam" id="PF24515"/>
    </source>
</evidence>
<dbReference type="Pfam" id="PF24515">
    <property type="entry name" value="ARM_KNTC1_3rd"/>
    <property type="match status" value="1"/>
</dbReference>